<dbReference type="SMART" id="SM00852">
    <property type="entry name" value="MoCF_biosynth"/>
    <property type="match status" value="1"/>
</dbReference>
<dbReference type="Pfam" id="PF00994">
    <property type="entry name" value="MoCF_biosynth"/>
    <property type="match status" value="1"/>
</dbReference>
<accession>A0A660S7D9</accession>
<dbReference type="GO" id="GO:0046872">
    <property type="term" value="F:metal ion binding"/>
    <property type="evidence" value="ECO:0007669"/>
    <property type="project" value="UniProtKB-UniRule"/>
</dbReference>
<dbReference type="InterPro" id="IPR036688">
    <property type="entry name" value="MoeA_C_domain_IV_sf"/>
</dbReference>
<proteinExistence type="inferred from homology"/>
<comment type="function">
    <text evidence="1 6">Catalyzes the insertion of molybdate into adenylated molybdopterin with the concomitant release of AMP.</text>
</comment>
<dbReference type="UniPathway" id="UPA00344"/>
<dbReference type="InterPro" id="IPR038987">
    <property type="entry name" value="MoeA-like"/>
</dbReference>
<dbReference type="GO" id="GO:0005829">
    <property type="term" value="C:cytosol"/>
    <property type="evidence" value="ECO:0007669"/>
    <property type="project" value="TreeGrafter"/>
</dbReference>
<dbReference type="EMBL" id="QNBC01000138">
    <property type="protein sequence ID" value="RKX64723.1"/>
    <property type="molecule type" value="Genomic_DNA"/>
</dbReference>
<comment type="catalytic activity">
    <reaction evidence="5">
        <text>adenylyl-molybdopterin + molybdate = Mo-molybdopterin + AMP + H(+)</text>
        <dbReference type="Rhea" id="RHEA:35047"/>
        <dbReference type="ChEBI" id="CHEBI:15378"/>
        <dbReference type="ChEBI" id="CHEBI:36264"/>
        <dbReference type="ChEBI" id="CHEBI:62727"/>
        <dbReference type="ChEBI" id="CHEBI:71302"/>
        <dbReference type="ChEBI" id="CHEBI:456215"/>
        <dbReference type="EC" id="2.10.1.1"/>
    </reaction>
</comment>
<evidence type="ECO:0000256" key="2">
    <source>
        <dbReference type="ARBA" id="ARBA00005046"/>
    </source>
</evidence>
<keyword evidence="6" id="KW-0479">Metal-binding</keyword>
<gene>
    <name evidence="8" type="ORF">DRP44_07805</name>
</gene>
<protein>
    <recommendedName>
        <fullName evidence="6">Molybdopterin molybdenumtransferase</fullName>
        <ecNumber evidence="6">2.10.1.1</ecNumber>
    </recommendedName>
</protein>
<comment type="caution">
    <text evidence="8">The sequence shown here is derived from an EMBL/GenBank/DDBJ whole genome shotgun (WGS) entry which is preliminary data.</text>
</comment>
<keyword evidence="6" id="KW-0808">Transferase</keyword>
<dbReference type="InterPro" id="IPR036425">
    <property type="entry name" value="MoaB/Mog-like_dom_sf"/>
</dbReference>
<keyword evidence="4 6" id="KW-0501">Molybdenum cofactor biosynthesis</keyword>
<evidence type="ECO:0000256" key="5">
    <source>
        <dbReference type="ARBA" id="ARBA00047317"/>
    </source>
</evidence>
<dbReference type="Gene3D" id="3.40.980.10">
    <property type="entry name" value="MoaB/Mog-like domain"/>
    <property type="match status" value="1"/>
</dbReference>
<dbReference type="Pfam" id="PF03453">
    <property type="entry name" value="MoeA_N"/>
    <property type="match status" value="1"/>
</dbReference>
<dbReference type="CDD" id="cd00887">
    <property type="entry name" value="MoeA"/>
    <property type="match status" value="1"/>
</dbReference>
<evidence type="ECO:0000256" key="6">
    <source>
        <dbReference type="RuleBase" id="RU365090"/>
    </source>
</evidence>
<dbReference type="Gene3D" id="2.170.190.11">
    <property type="entry name" value="Molybdopterin biosynthesis moea protein, domain 3"/>
    <property type="match status" value="1"/>
</dbReference>
<comment type="similarity">
    <text evidence="3 6">Belongs to the MoeA family.</text>
</comment>
<evidence type="ECO:0000313" key="9">
    <source>
        <dbReference type="Proteomes" id="UP000282321"/>
    </source>
</evidence>
<evidence type="ECO:0000256" key="3">
    <source>
        <dbReference type="ARBA" id="ARBA00010763"/>
    </source>
</evidence>
<dbReference type="EC" id="2.10.1.1" evidence="6"/>
<evidence type="ECO:0000256" key="4">
    <source>
        <dbReference type="ARBA" id="ARBA00023150"/>
    </source>
</evidence>
<keyword evidence="6" id="KW-0500">Molybdenum</keyword>
<dbReference type="InterPro" id="IPR001453">
    <property type="entry name" value="MoaB/Mog_dom"/>
</dbReference>
<dbReference type="InterPro" id="IPR005110">
    <property type="entry name" value="MoeA_linker/N"/>
</dbReference>
<dbReference type="SUPFAM" id="SSF63882">
    <property type="entry name" value="MoeA N-terminal region -like"/>
    <property type="match status" value="1"/>
</dbReference>
<organism evidence="8 9">
    <name type="scientific">candidate division TA06 bacterium</name>
    <dbReference type="NCBI Taxonomy" id="2250710"/>
    <lineage>
        <taxon>Bacteria</taxon>
        <taxon>Bacteria division TA06</taxon>
    </lineage>
</organism>
<evidence type="ECO:0000259" key="7">
    <source>
        <dbReference type="SMART" id="SM00852"/>
    </source>
</evidence>
<dbReference type="AlphaFoldDB" id="A0A660S7D9"/>
<name>A0A660S7D9_UNCT6</name>
<reference evidence="8 9" key="1">
    <citation type="submission" date="2018-06" db="EMBL/GenBank/DDBJ databases">
        <title>Extensive metabolic versatility and redundancy in microbially diverse, dynamic hydrothermal sediments.</title>
        <authorList>
            <person name="Dombrowski N."/>
            <person name="Teske A."/>
            <person name="Baker B.J."/>
        </authorList>
    </citation>
    <scope>NUCLEOTIDE SEQUENCE [LARGE SCALE GENOMIC DNA]</scope>
    <source>
        <strain evidence="8">B35_G9</strain>
    </source>
</reference>
<dbReference type="SUPFAM" id="SSF53218">
    <property type="entry name" value="Molybdenum cofactor biosynthesis proteins"/>
    <property type="match status" value="1"/>
</dbReference>
<dbReference type="Proteomes" id="UP000282321">
    <property type="component" value="Unassembled WGS sequence"/>
</dbReference>
<keyword evidence="6" id="KW-0460">Magnesium</keyword>
<dbReference type="GO" id="GO:0061599">
    <property type="term" value="F:molybdopterin molybdotransferase activity"/>
    <property type="evidence" value="ECO:0007669"/>
    <property type="project" value="UniProtKB-UniRule"/>
</dbReference>
<evidence type="ECO:0000256" key="1">
    <source>
        <dbReference type="ARBA" id="ARBA00002901"/>
    </source>
</evidence>
<dbReference type="InterPro" id="IPR005111">
    <property type="entry name" value="MoeA_C_domain_IV"/>
</dbReference>
<feature type="domain" description="MoaB/Mog" evidence="7">
    <location>
        <begin position="185"/>
        <end position="325"/>
    </location>
</feature>
<comment type="cofactor">
    <cofactor evidence="6">
        <name>Mg(2+)</name>
        <dbReference type="ChEBI" id="CHEBI:18420"/>
    </cofactor>
</comment>
<comment type="pathway">
    <text evidence="2 6">Cofactor biosynthesis; molybdopterin biosynthesis.</text>
</comment>
<evidence type="ECO:0000313" key="8">
    <source>
        <dbReference type="EMBL" id="RKX64723.1"/>
    </source>
</evidence>
<dbReference type="Pfam" id="PF03454">
    <property type="entry name" value="MoeA_C"/>
    <property type="match status" value="1"/>
</dbReference>
<dbReference type="SUPFAM" id="SSF63867">
    <property type="entry name" value="MoeA C-terminal domain-like"/>
    <property type="match status" value="1"/>
</dbReference>
<dbReference type="GO" id="GO:0006777">
    <property type="term" value="P:Mo-molybdopterin cofactor biosynthetic process"/>
    <property type="evidence" value="ECO:0007669"/>
    <property type="project" value="UniProtKB-UniRule"/>
</dbReference>
<dbReference type="Gene3D" id="3.90.105.10">
    <property type="entry name" value="Molybdopterin biosynthesis moea protein, domain 2"/>
    <property type="match status" value="1"/>
</dbReference>
<dbReference type="InterPro" id="IPR036135">
    <property type="entry name" value="MoeA_linker/N_sf"/>
</dbReference>
<dbReference type="PANTHER" id="PTHR10192:SF5">
    <property type="entry name" value="GEPHYRIN"/>
    <property type="match status" value="1"/>
</dbReference>
<dbReference type="PANTHER" id="PTHR10192">
    <property type="entry name" value="MOLYBDOPTERIN BIOSYNTHESIS PROTEIN"/>
    <property type="match status" value="1"/>
</dbReference>
<sequence length="406" mass="45041">MEFLKTQKRKFAIENFIKNLSIISDNQIISIEESSGRIVAKDKTASIDVPSLPRSTVDGYACISGLTSGASHNNPIPFEYGGEIIIGEKYKGEIDKNKVYYIPTGAIVPDGFDAVVMIENSERVNDTVYVEKSLYKGENIIYKGEDVKIGDVIANKGEILRSVDIGILASQGIREIPVHKKVKIAIIPTGKELRRSEDSMDDYSIYDINSYLLKSLFSEFKYFDAKIFEIVKDDEIVLRDMIKENYDDFDVFIISGGSSKGMRDITVDVIEQFGTPGILTHGINMSPGKPTILSLCNNKIIFGAPGHPVSSYISARFVMIPILNYFAGKKEIFERATGRGIISVDIPSKHGMDDFVRVKVKDGIITPIFGQSGMISTLSDSDGIIIIGNEKEGLYKGEKAEYYEMI</sequence>
<dbReference type="Gene3D" id="2.40.340.10">
    <property type="entry name" value="MoeA, C-terminal, domain IV"/>
    <property type="match status" value="1"/>
</dbReference>